<organism evidence="6 7">
    <name type="scientific">Berryella intestinalis</name>
    <dbReference type="NCBI Taxonomy" id="1531429"/>
    <lineage>
        <taxon>Bacteria</taxon>
        <taxon>Bacillati</taxon>
        <taxon>Actinomycetota</taxon>
        <taxon>Coriobacteriia</taxon>
        <taxon>Eggerthellales</taxon>
        <taxon>Eggerthellaceae</taxon>
        <taxon>Berryella</taxon>
    </lineage>
</organism>
<reference evidence="7" key="1">
    <citation type="submission" date="2014-08" db="EMBL/GenBank/DDBJ databases">
        <title>Coriobacteriaceae sp. complete genome.</title>
        <authorList>
            <person name="Looft T."/>
            <person name="Bayles D.O."/>
            <person name="Stanton T.B."/>
        </authorList>
    </citation>
    <scope>NUCLEOTIDE SEQUENCE [LARGE SCALE GENOMIC DNA]</scope>
    <source>
        <strain evidence="7">68-1-3</strain>
    </source>
</reference>
<evidence type="ECO:0008006" key="8">
    <source>
        <dbReference type="Google" id="ProtNLM"/>
    </source>
</evidence>
<dbReference type="PANTHER" id="PTHR33392">
    <property type="entry name" value="POLYISOPRENYL-TEICHOIC ACID--PEPTIDOGLYCAN TEICHOIC ACID TRANSFERASE TAGU"/>
    <property type="match status" value="1"/>
</dbReference>
<feature type="domain" description="Cell envelope-related transcriptional attenuator" evidence="4">
    <location>
        <begin position="168"/>
        <end position="308"/>
    </location>
</feature>
<dbReference type="EMBL" id="CP009302">
    <property type="protein sequence ID" value="AJC11593.1"/>
    <property type="molecule type" value="Genomic_DNA"/>
</dbReference>
<evidence type="ECO:0000259" key="5">
    <source>
        <dbReference type="Pfam" id="PF13399"/>
    </source>
</evidence>
<dbReference type="InterPro" id="IPR050922">
    <property type="entry name" value="LytR/CpsA/Psr_CW_biosynth"/>
</dbReference>
<evidence type="ECO:0000259" key="4">
    <source>
        <dbReference type="Pfam" id="PF03816"/>
    </source>
</evidence>
<evidence type="ECO:0000256" key="1">
    <source>
        <dbReference type="ARBA" id="ARBA00006068"/>
    </source>
</evidence>
<dbReference type="OrthoDB" id="3170257at2"/>
<keyword evidence="3" id="KW-1133">Transmembrane helix</keyword>
<sequence length="501" mass="51318">MADSRRSVNARKLRETARKANSSLVGSHISPSVQRGGRTMNAGSVSFANGRKQSRASHGEVRNVVSHAHRQSGAPALHVGGHNFAQDIHRRTRVRRIAGIAAVAVLLVVLAVSVGVFVYFGSVGSKLALRDSDAASALKAPQEKAASYVLISADLGGATASSDFEGPDALVLMRVDSQNKTMSFLGIPAETGATLSDGNLHQLRDAAGEGDAALIGKVSDLVGVDIAHFVKIDRAGLVKLVDAAGGVDLDLSEEVDDPAAGSDYLAAGPQKLSGSAALTLLRATNLSKGVQSQAQNQAAFFSQLVVKLFSAQGTLSSASLLDKVSSCFQTDISSNDLLAAGEALVGISGDSVSSAAIPGSLTGSSSSLVSSAPRVFTPSKSEWAQVQAAFVEGGDAASAAKAGAVDVSGLKVEVQNGAAVTGAAASTTQLLSQMGCEITATGNAEQQVFEETLVVYSTGHEDQAKAIVERMGFGRAVKDVGYYTYTGDVLVVIGGDYKPVS</sequence>
<dbReference type="STRING" id="1531429.JI75_01720"/>
<comment type="similarity">
    <text evidence="1">Belongs to the LytR/CpsA/Psr (LCP) family.</text>
</comment>
<dbReference type="InterPro" id="IPR004474">
    <property type="entry name" value="LytR_CpsA_psr"/>
</dbReference>
<dbReference type="Gene3D" id="3.30.70.2390">
    <property type="match status" value="1"/>
</dbReference>
<evidence type="ECO:0000313" key="7">
    <source>
        <dbReference type="Proteomes" id="UP000031121"/>
    </source>
</evidence>
<name>A0A0A8B480_9ACTN</name>
<dbReference type="AlphaFoldDB" id="A0A0A8B480"/>
<accession>A0A0A8B480</accession>
<dbReference type="KEGG" id="cbac:JI75_01720"/>
<dbReference type="PANTHER" id="PTHR33392:SF6">
    <property type="entry name" value="POLYISOPRENYL-TEICHOIC ACID--PEPTIDOGLYCAN TEICHOIC ACID TRANSFERASE TAGU"/>
    <property type="match status" value="1"/>
</dbReference>
<dbReference type="Gene3D" id="3.40.630.190">
    <property type="entry name" value="LCP protein"/>
    <property type="match status" value="1"/>
</dbReference>
<feature type="compositionally biased region" description="Basic and acidic residues" evidence="2">
    <location>
        <begin position="1"/>
        <end position="18"/>
    </location>
</feature>
<dbReference type="InterPro" id="IPR027381">
    <property type="entry name" value="LytR/CpsA/Psr_C"/>
</dbReference>
<evidence type="ECO:0000256" key="2">
    <source>
        <dbReference type="SAM" id="MobiDB-lite"/>
    </source>
</evidence>
<evidence type="ECO:0000313" key="6">
    <source>
        <dbReference type="EMBL" id="AJC11593.1"/>
    </source>
</evidence>
<feature type="transmembrane region" description="Helical" evidence="3">
    <location>
        <begin position="97"/>
        <end position="120"/>
    </location>
</feature>
<feature type="domain" description="LytR/CpsA/Psr regulator C-terminal" evidence="5">
    <location>
        <begin position="410"/>
        <end position="497"/>
    </location>
</feature>
<keyword evidence="3" id="KW-0812">Transmembrane</keyword>
<dbReference type="Pfam" id="PF13399">
    <property type="entry name" value="LytR_C"/>
    <property type="match status" value="1"/>
</dbReference>
<dbReference type="RefSeq" id="WP_039688249.1">
    <property type="nucleotide sequence ID" value="NZ_CP009302.1"/>
</dbReference>
<reference evidence="6 7" key="2">
    <citation type="journal article" date="2015" name="Genome Announc.">
        <title>Complete Genome Sequence of Coriobacteriaceae Strain 68-1-3, a Novel Mucus-Degrading Isolate from the Swine Intestinal Tract.</title>
        <authorList>
            <person name="Looft T."/>
            <person name="Bayles D.O."/>
            <person name="Alt D.P."/>
            <person name="Stanton T.B."/>
        </authorList>
    </citation>
    <scope>NUCLEOTIDE SEQUENCE [LARGE SCALE GENOMIC DNA]</scope>
    <source>
        <strain evidence="6 7">68-1-3</strain>
    </source>
</reference>
<feature type="region of interest" description="Disordered" evidence="2">
    <location>
        <begin position="1"/>
        <end position="38"/>
    </location>
</feature>
<protein>
    <recommendedName>
        <fullName evidence="8">LytR family transcriptional regulator</fullName>
    </recommendedName>
</protein>
<dbReference type="HOGENOM" id="CLU_016455_3_0_11"/>
<gene>
    <name evidence="6" type="ORF">JI75_01720</name>
</gene>
<proteinExistence type="inferred from homology"/>
<dbReference type="Proteomes" id="UP000031121">
    <property type="component" value="Chromosome"/>
</dbReference>
<feature type="compositionally biased region" description="Polar residues" evidence="2">
    <location>
        <begin position="19"/>
        <end position="33"/>
    </location>
</feature>
<keyword evidence="3" id="KW-0472">Membrane</keyword>
<dbReference type="Pfam" id="PF03816">
    <property type="entry name" value="LytR_cpsA_psr"/>
    <property type="match status" value="1"/>
</dbReference>
<evidence type="ECO:0000256" key="3">
    <source>
        <dbReference type="SAM" id="Phobius"/>
    </source>
</evidence>
<keyword evidence="7" id="KW-1185">Reference proteome</keyword>